<dbReference type="InterPro" id="IPR051533">
    <property type="entry name" value="WaaL-like"/>
</dbReference>
<dbReference type="AlphaFoldDB" id="A0A161JL82"/>
<keyword evidence="4 5" id="KW-0472">Membrane</keyword>
<keyword evidence="2 5" id="KW-0812">Transmembrane</keyword>
<dbReference type="OrthoDB" id="141717at2"/>
<proteinExistence type="predicted"/>
<dbReference type="PANTHER" id="PTHR37422:SF23">
    <property type="entry name" value="TEICHURONIC ACID BIOSYNTHESIS PROTEIN TUAE"/>
    <property type="match status" value="1"/>
</dbReference>
<comment type="subcellular location">
    <subcellularLocation>
        <location evidence="1">Membrane</location>
        <topology evidence="1">Multi-pass membrane protein</topology>
    </subcellularLocation>
</comment>
<accession>A0A161JL82</accession>
<feature type="transmembrane region" description="Helical" evidence="5">
    <location>
        <begin position="234"/>
        <end position="252"/>
    </location>
</feature>
<feature type="transmembrane region" description="Helical" evidence="5">
    <location>
        <begin position="407"/>
        <end position="424"/>
    </location>
</feature>
<feature type="transmembrane region" description="Helical" evidence="5">
    <location>
        <begin position="12"/>
        <end position="34"/>
    </location>
</feature>
<evidence type="ECO:0000259" key="6">
    <source>
        <dbReference type="Pfam" id="PF04932"/>
    </source>
</evidence>
<reference evidence="7 8" key="1">
    <citation type="journal article" date="2016" name="Genome Announc.">
        <title>Complete Genome Sequence of Methylobacterium populi P-1M, Isolated from Pink-Pigmented Household Biofilm.</title>
        <authorList>
            <person name="Morohoshi T."/>
            <person name="Ikeda T."/>
        </authorList>
    </citation>
    <scope>NUCLEOTIDE SEQUENCE [LARGE SCALE GENOMIC DNA]</scope>
    <source>
        <strain evidence="7 8">P-1M</strain>
    </source>
</reference>
<evidence type="ECO:0000256" key="1">
    <source>
        <dbReference type="ARBA" id="ARBA00004141"/>
    </source>
</evidence>
<evidence type="ECO:0000256" key="2">
    <source>
        <dbReference type="ARBA" id="ARBA00022692"/>
    </source>
</evidence>
<dbReference type="Proteomes" id="UP000218288">
    <property type="component" value="Chromosome"/>
</dbReference>
<organism evidence="7 8">
    <name type="scientific">Methylorubrum populi</name>
    <dbReference type="NCBI Taxonomy" id="223967"/>
    <lineage>
        <taxon>Bacteria</taxon>
        <taxon>Pseudomonadati</taxon>
        <taxon>Pseudomonadota</taxon>
        <taxon>Alphaproteobacteria</taxon>
        <taxon>Hyphomicrobiales</taxon>
        <taxon>Methylobacteriaceae</taxon>
        <taxon>Methylorubrum</taxon>
    </lineage>
</organism>
<dbReference type="InterPro" id="IPR007016">
    <property type="entry name" value="O-antigen_ligase-rel_domated"/>
</dbReference>
<evidence type="ECO:0000313" key="7">
    <source>
        <dbReference type="EMBL" id="BAU92788.1"/>
    </source>
</evidence>
<feature type="transmembrane region" description="Helical" evidence="5">
    <location>
        <begin position="114"/>
        <end position="133"/>
    </location>
</feature>
<feature type="transmembrane region" description="Helical" evidence="5">
    <location>
        <begin position="40"/>
        <end position="58"/>
    </location>
</feature>
<keyword evidence="3 5" id="KW-1133">Transmembrane helix</keyword>
<feature type="transmembrane region" description="Helical" evidence="5">
    <location>
        <begin position="436"/>
        <end position="456"/>
    </location>
</feature>
<feature type="transmembrane region" description="Helical" evidence="5">
    <location>
        <begin position="375"/>
        <end position="395"/>
    </location>
</feature>
<evidence type="ECO:0000313" key="8">
    <source>
        <dbReference type="Proteomes" id="UP000218288"/>
    </source>
</evidence>
<feature type="transmembrane region" description="Helical" evidence="5">
    <location>
        <begin position="63"/>
        <end position="80"/>
    </location>
</feature>
<feature type="transmembrane region" description="Helical" evidence="5">
    <location>
        <begin position="282"/>
        <end position="301"/>
    </location>
</feature>
<dbReference type="GO" id="GO:0016020">
    <property type="term" value="C:membrane"/>
    <property type="evidence" value="ECO:0007669"/>
    <property type="project" value="UniProtKB-SubCell"/>
</dbReference>
<evidence type="ECO:0000256" key="4">
    <source>
        <dbReference type="ARBA" id="ARBA00023136"/>
    </source>
</evidence>
<dbReference type="Pfam" id="PF04932">
    <property type="entry name" value="Wzy_C"/>
    <property type="match status" value="1"/>
</dbReference>
<dbReference type="PANTHER" id="PTHR37422">
    <property type="entry name" value="TEICHURONIC ACID BIOSYNTHESIS PROTEIN TUAE"/>
    <property type="match status" value="1"/>
</dbReference>
<feature type="domain" description="O-antigen ligase-related" evidence="6">
    <location>
        <begin position="242"/>
        <end position="382"/>
    </location>
</feature>
<protein>
    <submittedName>
        <fullName evidence="7">O-antigen polymerase</fullName>
    </submittedName>
</protein>
<gene>
    <name evidence="7" type="ORF">MPPM_4183</name>
</gene>
<feature type="transmembrane region" description="Helical" evidence="5">
    <location>
        <begin position="169"/>
        <end position="188"/>
    </location>
</feature>
<sequence length="471" mass="50066">MALSHALRPSRTTFLIVLAFLAASFLAAALVLFAASVPGLSLLLIAGAAAVSAGLLLIDRPTLSLHGWLVLLVMPPALQLEPFHTLATNGACLAALASWLLADGLRRDPMAWNGTLLLLGLCILWAFISLLWAPDLVEGRRALIAWILSFLLLFLLLQRTRSLESIDALMLTLGLAGWLLILAGLFTVTLTGYDFTTRLQVLGINENMYGILLIIGLPGAMWPVMRAHGGRRTVLMALSVVYLLLTLAFVALSGSRGSALSLLIVLFLFLFSRSVRPWGIAGLGVLVALLMVAPFVLGVVLHRVGEEGGSELGGRAPLWAASLDFIRDHPWTGGGVGNGPFALHAYMAAATGTFNHRLDLPSHQPFLEIAVDTGLFGLLLYALMLASAIWSFANSRHRWLALGAPPGYYPVVIGVTVGFVVSWFKAGGMKHHPTLILLLALMLIPAHLAAAASGGVKAQRPSRAGGETSGV</sequence>
<feature type="transmembrane region" description="Helical" evidence="5">
    <location>
        <begin position="139"/>
        <end position="157"/>
    </location>
</feature>
<evidence type="ECO:0000256" key="5">
    <source>
        <dbReference type="SAM" id="Phobius"/>
    </source>
</evidence>
<dbReference type="RefSeq" id="WP_096486644.1">
    <property type="nucleotide sequence ID" value="NZ_AP014809.1"/>
</dbReference>
<dbReference type="EMBL" id="AP014809">
    <property type="protein sequence ID" value="BAU92788.1"/>
    <property type="molecule type" value="Genomic_DNA"/>
</dbReference>
<feature type="transmembrane region" description="Helical" evidence="5">
    <location>
        <begin position="208"/>
        <end position="225"/>
    </location>
</feature>
<evidence type="ECO:0000256" key="3">
    <source>
        <dbReference type="ARBA" id="ARBA00022989"/>
    </source>
</evidence>
<name>A0A161JL82_9HYPH</name>